<accession>A0ABP8UNR1</accession>
<dbReference type="EMBL" id="BAABHK010000017">
    <property type="protein sequence ID" value="GAA4636265.1"/>
    <property type="molecule type" value="Genomic_DNA"/>
</dbReference>
<evidence type="ECO:0000313" key="2">
    <source>
        <dbReference type="EMBL" id="GAA4636265.1"/>
    </source>
</evidence>
<sequence length="99" mass="10835">MDAMPETPRSPTGGAAESGQGRASMAGRSPGPLERVTVNLTPRSAKALDDVVQLTRDTKTDVINRALQVYAYVEKIMYDGGAVYIREAESEDLERLKFF</sequence>
<protein>
    <recommendedName>
        <fullName evidence="4">Ribbon-helix-helix protein CopG domain-containing protein</fullName>
    </recommendedName>
</protein>
<organism evidence="2 3">
    <name type="scientific">Actinoallomurus vinaceus</name>
    <dbReference type="NCBI Taxonomy" id="1080074"/>
    <lineage>
        <taxon>Bacteria</taxon>
        <taxon>Bacillati</taxon>
        <taxon>Actinomycetota</taxon>
        <taxon>Actinomycetes</taxon>
        <taxon>Streptosporangiales</taxon>
        <taxon>Thermomonosporaceae</taxon>
        <taxon>Actinoallomurus</taxon>
    </lineage>
</organism>
<evidence type="ECO:0000313" key="3">
    <source>
        <dbReference type="Proteomes" id="UP001501442"/>
    </source>
</evidence>
<keyword evidence="3" id="KW-1185">Reference proteome</keyword>
<comment type="caution">
    <text evidence="2">The sequence shown here is derived from an EMBL/GenBank/DDBJ whole genome shotgun (WGS) entry which is preliminary data.</text>
</comment>
<evidence type="ECO:0000256" key="1">
    <source>
        <dbReference type="SAM" id="MobiDB-lite"/>
    </source>
</evidence>
<name>A0ABP8UNR1_9ACTN</name>
<reference evidence="3" key="1">
    <citation type="journal article" date="2019" name="Int. J. Syst. Evol. Microbiol.">
        <title>The Global Catalogue of Microorganisms (GCM) 10K type strain sequencing project: providing services to taxonomists for standard genome sequencing and annotation.</title>
        <authorList>
            <consortium name="The Broad Institute Genomics Platform"/>
            <consortium name="The Broad Institute Genome Sequencing Center for Infectious Disease"/>
            <person name="Wu L."/>
            <person name="Ma J."/>
        </authorList>
    </citation>
    <scope>NUCLEOTIDE SEQUENCE [LARGE SCALE GENOMIC DNA]</scope>
    <source>
        <strain evidence="3">JCM 17939</strain>
    </source>
</reference>
<feature type="region of interest" description="Disordered" evidence="1">
    <location>
        <begin position="1"/>
        <end position="35"/>
    </location>
</feature>
<dbReference type="Proteomes" id="UP001501442">
    <property type="component" value="Unassembled WGS sequence"/>
</dbReference>
<proteinExistence type="predicted"/>
<gene>
    <name evidence="2" type="ORF">GCM10023196_085330</name>
</gene>
<evidence type="ECO:0008006" key="4">
    <source>
        <dbReference type="Google" id="ProtNLM"/>
    </source>
</evidence>